<feature type="compositionally biased region" description="Basic residues" evidence="1">
    <location>
        <begin position="46"/>
        <end position="57"/>
    </location>
</feature>
<feature type="non-terminal residue" evidence="2">
    <location>
        <position position="131"/>
    </location>
</feature>
<feature type="non-terminal residue" evidence="2">
    <location>
        <position position="1"/>
    </location>
</feature>
<evidence type="ECO:0000256" key="1">
    <source>
        <dbReference type="SAM" id="MobiDB-lite"/>
    </source>
</evidence>
<protein>
    <submittedName>
        <fullName evidence="2">Uncharacterized protein</fullName>
    </submittedName>
</protein>
<reference evidence="2" key="1">
    <citation type="submission" date="2015-11" db="EMBL/GenBank/DDBJ databases">
        <title>De novo transcriptome assembly of four potential Pierce s Disease insect vectors from Arizona vineyards.</title>
        <authorList>
            <person name="Tassone E.E."/>
        </authorList>
    </citation>
    <scope>NUCLEOTIDE SEQUENCE</scope>
</reference>
<gene>
    <name evidence="2" type="ORF">g.57300</name>
</gene>
<proteinExistence type="predicted"/>
<sequence>RTNVIDKKERAEIASAIDRILQFDESDDGDAGIFDDKKEESAVPLRSRKFTRGQTKHARAEGENGPGRSSAKAGKIQDKPASDASVPAPGPGTNAGDEGKSDAGSSSLEQEDLLRSVCSDFCSPEKRQKTV</sequence>
<evidence type="ECO:0000313" key="2">
    <source>
        <dbReference type="EMBL" id="JAS99936.1"/>
    </source>
</evidence>
<dbReference type="AlphaFoldDB" id="A0A1B6JKY1"/>
<feature type="region of interest" description="Disordered" evidence="1">
    <location>
        <begin position="24"/>
        <end position="131"/>
    </location>
</feature>
<accession>A0A1B6JKY1</accession>
<organism evidence="2">
    <name type="scientific">Homalodisca liturata</name>
    <dbReference type="NCBI Taxonomy" id="320908"/>
    <lineage>
        <taxon>Eukaryota</taxon>
        <taxon>Metazoa</taxon>
        <taxon>Ecdysozoa</taxon>
        <taxon>Arthropoda</taxon>
        <taxon>Hexapoda</taxon>
        <taxon>Insecta</taxon>
        <taxon>Pterygota</taxon>
        <taxon>Neoptera</taxon>
        <taxon>Paraneoptera</taxon>
        <taxon>Hemiptera</taxon>
        <taxon>Auchenorrhyncha</taxon>
        <taxon>Membracoidea</taxon>
        <taxon>Cicadellidae</taxon>
        <taxon>Cicadellinae</taxon>
        <taxon>Proconiini</taxon>
        <taxon>Homalodisca</taxon>
    </lineage>
</organism>
<dbReference type="EMBL" id="GECU01007770">
    <property type="protein sequence ID" value="JAS99936.1"/>
    <property type="molecule type" value="Transcribed_RNA"/>
</dbReference>
<name>A0A1B6JKY1_9HEMI</name>